<dbReference type="Proteomes" id="UP000027100">
    <property type="component" value="Unassembled WGS sequence"/>
</dbReference>
<dbReference type="RefSeq" id="WP_051612281.1">
    <property type="nucleotide sequence ID" value="NZ_ARYM01000004.1"/>
</dbReference>
<dbReference type="STRING" id="1280954.HPO_04615"/>
<evidence type="ECO:0000256" key="2">
    <source>
        <dbReference type="ARBA" id="ARBA00023002"/>
    </source>
</evidence>
<dbReference type="PATRIC" id="fig|1280954.3.peg.939"/>
<proteinExistence type="inferred from homology"/>
<dbReference type="PROSITE" id="PS00061">
    <property type="entry name" value="ADH_SHORT"/>
    <property type="match status" value="1"/>
</dbReference>
<dbReference type="GO" id="GO:0016491">
    <property type="term" value="F:oxidoreductase activity"/>
    <property type="evidence" value="ECO:0007669"/>
    <property type="project" value="UniProtKB-KW"/>
</dbReference>
<gene>
    <name evidence="4" type="ORF">HPO_04615</name>
</gene>
<evidence type="ECO:0000313" key="4">
    <source>
        <dbReference type="EMBL" id="KCZ99640.1"/>
    </source>
</evidence>
<dbReference type="AlphaFoldDB" id="A0A062VLU9"/>
<dbReference type="InterPro" id="IPR051687">
    <property type="entry name" value="Peroxisomal_Beta-Oxidation"/>
</dbReference>
<dbReference type="eggNOG" id="COG1028">
    <property type="taxonomic scope" value="Bacteria"/>
</dbReference>
<dbReference type="InterPro" id="IPR036291">
    <property type="entry name" value="NAD(P)-bd_dom_sf"/>
</dbReference>
<comment type="similarity">
    <text evidence="1 3">Belongs to the short-chain dehydrogenases/reductases (SDR) family.</text>
</comment>
<accession>A0A062VLU9</accession>
<comment type="caution">
    <text evidence="4">The sequence shown here is derived from an EMBL/GenBank/DDBJ whole genome shotgun (WGS) entry which is preliminary data.</text>
</comment>
<dbReference type="PRINTS" id="PR00081">
    <property type="entry name" value="GDHRDH"/>
</dbReference>
<evidence type="ECO:0000256" key="1">
    <source>
        <dbReference type="ARBA" id="ARBA00006484"/>
    </source>
</evidence>
<evidence type="ECO:0000313" key="5">
    <source>
        <dbReference type="Proteomes" id="UP000027100"/>
    </source>
</evidence>
<dbReference type="CDD" id="cd05233">
    <property type="entry name" value="SDR_c"/>
    <property type="match status" value="1"/>
</dbReference>
<dbReference type="Gene3D" id="3.40.50.720">
    <property type="entry name" value="NAD(P)-binding Rossmann-like Domain"/>
    <property type="match status" value="1"/>
</dbReference>
<dbReference type="PANTHER" id="PTHR45024:SF2">
    <property type="entry name" value="SCP2 DOMAIN-CONTAINING PROTEIN"/>
    <property type="match status" value="1"/>
</dbReference>
<keyword evidence="5" id="KW-1185">Reference proteome</keyword>
<dbReference type="PANTHER" id="PTHR45024">
    <property type="entry name" value="DEHYDROGENASES, SHORT CHAIN"/>
    <property type="match status" value="1"/>
</dbReference>
<dbReference type="OrthoDB" id="9804774at2"/>
<dbReference type="PRINTS" id="PR00080">
    <property type="entry name" value="SDRFAMILY"/>
</dbReference>
<dbReference type="SUPFAM" id="SSF51735">
    <property type="entry name" value="NAD(P)-binding Rossmann-fold domains"/>
    <property type="match status" value="1"/>
</dbReference>
<dbReference type="Pfam" id="PF00106">
    <property type="entry name" value="adh_short"/>
    <property type="match status" value="1"/>
</dbReference>
<name>A0A062VLU9_9PROT</name>
<keyword evidence="2" id="KW-0560">Oxidoreductase</keyword>
<dbReference type="InterPro" id="IPR002347">
    <property type="entry name" value="SDR_fam"/>
</dbReference>
<protein>
    <submittedName>
        <fullName evidence="4">Dehydrogenase</fullName>
    </submittedName>
</protein>
<reference evidence="4 5" key="1">
    <citation type="journal article" date="2014" name="Antonie Van Leeuwenhoek">
        <title>Hyphomonas beringensis sp. nov. and Hyphomonas chukchiensis sp. nov., isolated from surface seawater of the Bering Sea and Chukchi Sea.</title>
        <authorList>
            <person name="Li C."/>
            <person name="Lai Q."/>
            <person name="Li G."/>
            <person name="Dong C."/>
            <person name="Wang J."/>
            <person name="Liao Y."/>
            <person name="Shao Z."/>
        </authorList>
    </citation>
    <scope>NUCLEOTIDE SEQUENCE [LARGE SCALE GENOMIC DNA]</scope>
    <source>
        <strain evidence="4 5">PS728</strain>
    </source>
</reference>
<sequence>MSDAASRLAFGGDVALVTGAASGLGLSHARALAERGARVMLNDIVKPGPNKLSAEEAAAQLRSEGFQAEAVTASVAIEAEAEGAVEATVRKWGSIEILVNNAGNGIAGKVQDIETSDLTRVLDVHLFGMFWTSRCALRHMRKAGYGRIINTASAVGAFGAAEAAPYVIAKAAVLGLSRATSLDNRDCDIRVNTLCPVAETPLAQSYFDKHPELDTSRLTSQAVSPVVVYLSHRRCELSGEVLSVAGGRVARIFSATAPGMTHADLSAEIVEANLERILSTEGYTIPASSIDQYALQPKGR</sequence>
<organism evidence="4 5">
    <name type="scientific">Hyphomonas polymorpha PS728</name>
    <dbReference type="NCBI Taxonomy" id="1280954"/>
    <lineage>
        <taxon>Bacteria</taxon>
        <taxon>Pseudomonadati</taxon>
        <taxon>Pseudomonadota</taxon>
        <taxon>Alphaproteobacteria</taxon>
        <taxon>Hyphomonadales</taxon>
        <taxon>Hyphomonadaceae</taxon>
        <taxon>Hyphomonas</taxon>
    </lineage>
</organism>
<dbReference type="EMBL" id="ARYM01000004">
    <property type="protein sequence ID" value="KCZ99640.1"/>
    <property type="molecule type" value="Genomic_DNA"/>
</dbReference>
<evidence type="ECO:0000256" key="3">
    <source>
        <dbReference type="RuleBase" id="RU000363"/>
    </source>
</evidence>
<dbReference type="InterPro" id="IPR020904">
    <property type="entry name" value="Sc_DH/Rdtase_CS"/>
</dbReference>